<evidence type="ECO:0000313" key="2">
    <source>
        <dbReference type="Proteomes" id="UP000192328"/>
    </source>
</evidence>
<name>A0AC61PK17_9FIRM</name>
<comment type="caution">
    <text evidence="1">The sequence shown here is derived from an EMBL/GenBank/DDBJ whole genome shotgun (WGS) entry which is preliminary data.</text>
</comment>
<dbReference type="EMBL" id="FWXZ01000002">
    <property type="protein sequence ID" value="SMC51424.1"/>
    <property type="molecule type" value="Genomic_DNA"/>
</dbReference>
<protein>
    <submittedName>
        <fullName evidence="1">Phosphoglycolate phosphatase</fullName>
    </submittedName>
</protein>
<accession>A0AC61PK17</accession>
<dbReference type="Proteomes" id="UP000192328">
    <property type="component" value="Unassembled WGS sequence"/>
</dbReference>
<sequence length="214" mass="23780">MKYQYCLFDLDGTLMDPGIGITNSVMYALKKYGIEVKDRTELYSFIGPPLQDSFRKYCGFSEAQASQAVEYYREYFRAGGMLENKVYEGIPELLQELQDRKVTVALATSKPYEFSVQILKHFGLYPYFSYFGAATMDGRISRKADVIAHLLEEIGDADREAILMIGDRAQDIAGAKANGLHSAGVLWGYGSREELSGAGADHLVSEPAGILELI</sequence>
<keyword evidence="2" id="KW-1185">Reference proteome</keyword>
<reference evidence="1" key="1">
    <citation type="submission" date="2017-04" db="EMBL/GenBank/DDBJ databases">
        <authorList>
            <person name="Varghese N."/>
            <person name="Submissions S."/>
        </authorList>
    </citation>
    <scope>NUCLEOTIDE SEQUENCE</scope>
    <source>
        <strain evidence="1">WTE2008</strain>
    </source>
</reference>
<organism evidence="1 2">
    <name type="scientific">Aristaeella lactis</name>
    <dbReference type="NCBI Taxonomy" id="3046383"/>
    <lineage>
        <taxon>Bacteria</taxon>
        <taxon>Bacillati</taxon>
        <taxon>Bacillota</taxon>
        <taxon>Clostridia</taxon>
        <taxon>Eubacteriales</taxon>
        <taxon>Aristaeellaceae</taxon>
        <taxon>Aristaeella</taxon>
    </lineage>
</organism>
<gene>
    <name evidence="1" type="ORF">SAMN06297397_1158</name>
</gene>
<proteinExistence type="predicted"/>
<evidence type="ECO:0000313" key="1">
    <source>
        <dbReference type="EMBL" id="SMC51424.1"/>
    </source>
</evidence>